<evidence type="ECO:0000313" key="5">
    <source>
        <dbReference type="Proteomes" id="UP000190831"/>
    </source>
</evidence>
<name>A0A1G4MEK9_LACFM</name>
<keyword evidence="5" id="KW-1185">Reference proteome</keyword>
<keyword evidence="2" id="KW-0472">Membrane</keyword>
<dbReference type="OrthoDB" id="1724197at2759"/>
<accession>A0A1G4MEK9</accession>
<dbReference type="Proteomes" id="UP000190831">
    <property type="component" value="Chromosome F"/>
</dbReference>
<dbReference type="OMA" id="RYFNEWV"/>
<protein>
    <submittedName>
        <fullName evidence="4">LAFE_0F03312g1_1</fullName>
    </submittedName>
</protein>
<dbReference type="InterPro" id="IPR000184">
    <property type="entry name" value="Bac_surfAg_D15"/>
</dbReference>
<evidence type="ECO:0000256" key="2">
    <source>
        <dbReference type="ARBA" id="ARBA00023136"/>
    </source>
</evidence>
<gene>
    <name evidence="4" type="ORF">LAFE_0F03312G</name>
</gene>
<reference evidence="5" key="1">
    <citation type="submission" date="2016-03" db="EMBL/GenBank/DDBJ databases">
        <authorList>
            <person name="Devillers H."/>
        </authorList>
    </citation>
    <scope>NUCLEOTIDE SEQUENCE [LARGE SCALE GENOMIC DNA]</scope>
</reference>
<dbReference type="AlphaFoldDB" id="A0A1G4MEK9"/>
<dbReference type="STRING" id="4955.A0A1G4MEK9"/>
<dbReference type="Pfam" id="PF01103">
    <property type="entry name" value="Omp85"/>
    <property type="match status" value="1"/>
</dbReference>
<evidence type="ECO:0000313" key="4">
    <source>
        <dbReference type="EMBL" id="SCW02296.1"/>
    </source>
</evidence>
<evidence type="ECO:0000256" key="1">
    <source>
        <dbReference type="ARBA" id="ARBA00004370"/>
    </source>
</evidence>
<proteinExistence type="predicted"/>
<dbReference type="EMBL" id="LT598490">
    <property type="protein sequence ID" value="SCW02296.1"/>
    <property type="molecule type" value="Genomic_DNA"/>
</dbReference>
<organism evidence="4 5">
    <name type="scientific">Lachancea fermentati</name>
    <name type="common">Zygosaccharomyces fermentati</name>
    <dbReference type="NCBI Taxonomy" id="4955"/>
    <lineage>
        <taxon>Eukaryota</taxon>
        <taxon>Fungi</taxon>
        <taxon>Dikarya</taxon>
        <taxon>Ascomycota</taxon>
        <taxon>Saccharomycotina</taxon>
        <taxon>Saccharomycetes</taxon>
        <taxon>Saccharomycetales</taxon>
        <taxon>Saccharomycetaceae</taxon>
        <taxon>Lachancea</taxon>
    </lineage>
</organism>
<feature type="domain" description="Bacterial surface antigen (D15)" evidence="3">
    <location>
        <begin position="153"/>
        <end position="480"/>
    </location>
</feature>
<sequence>MTASVIEDELKKQSQLAYVNHSATKPIFLTSIAVDGDNKLSPVSNALFESILDPVLSQPLQTLEHTLESLDEVREKIMYTGLFQEVTVSLDNDVSAASVDKLKKSFPEDYALEYPLPSIAKINLKPLEYHKYSVTSCTSDTFSSLGGRISFINSLGRAESLVVQGDARYTPFEGKIDEQSVNTKLLLPLQKNPSLKAVLDLTYAKLDFSNQPFLDTADEHKQNQYSLSLGVQKHWISKRTEAAPSLFTGVTMVARNVYGFKEPNAVSDSIKQFNGTFVKNSFITQFLHDSRKFFGLFPASGSKFAIKNEYVLAQNFPNRKEAVPQDKNFDKLGISYEKHVPFFKSLIVNSMSFAYGGIFQIGEPPAVVHTMDKFYLGGLATLKGFERNSIGEHGGHFYCKLALASSFKIPNTPANSPLRMQFFLNAGDVFNKGPLPQSLASSSGISLIYKTALANMDLTYAVPLSNRITDGHKPGFSFGVALSLY</sequence>
<comment type="subcellular location">
    <subcellularLocation>
        <location evidence="1">Membrane</location>
    </subcellularLocation>
</comment>
<dbReference type="GO" id="GO:0019867">
    <property type="term" value="C:outer membrane"/>
    <property type="evidence" value="ECO:0007669"/>
    <property type="project" value="InterPro"/>
</dbReference>
<dbReference type="Gene3D" id="2.40.160.50">
    <property type="entry name" value="membrane protein fhac: a member of the omp85/tpsb transporter family"/>
    <property type="match status" value="1"/>
</dbReference>
<evidence type="ECO:0000259" key="3">
    <source>
        <dbReference type="Pfam" id="PF01103"/>
    </source>
</evidence>